<dbReference type="AlphaFoldDB" id="A0A6P7FDC4"/>
<sequence length="159" mass="18380">MILHSIATTVMQTNDYSKLFIWGIKLYLMVILLWPPISFAVKTISTIIQASILTFVSIGLILHLNDNTNNFGFGEAANVMCMMMIYIMSTYKLIVVWYKSDELKDVFNIILTEFWPYDLMNGESNKQTKEMYNLMNTIKWAFIGGSKHFRKSLLLANVK</sequence>
<protein>
    <submittedName>
        <fullName evidence="2">Uncharacterized protein LOC114328902</fullName>
    </submittedName>
</protein>
<dbReference type="OrthoDB" id="6743260at2759"/>
<keyword evidence="1" id="KW-1133">Transmembrane helix</keyword>
<name>A0A6P7FDC4_DIAVI</name>
<keyword evidence="1" id="KW-0812">Transmembrane</keyword>
<gene>
    <name evidence="2" type="primary">LOC114328902</name>
</gene>
<feature type="transmembrane region" description="Helical" evidence="1">
    <location>
        <begin position="44"/>
        <end position="64"/>
    </location>
</feature>
<accession>A0A6P7FDC4</accession>
<keyword evidence="1" id="KW-0472">Membrane</keyword>
<dbReference type="InParanoid" id="A0A6P7FDC4"/>
<feature type="transmembrane region" description="Helical" evidence="1">
    <location>
        <begin position="19"/>
        <end position="37"/>
    </location>
</feature>
<organism evidence="2">
    <name type="scientific">Diabrotica virgifera virgifera</name>
    <name type="common">western corn rootworm</name>
    <dbReference type="NCBI Taxonomy" id="50390"/>
    <lineage>
        <taxon>Eukaryota</taxon>
        <taxon>Metazoa</taxon>
        <taxon>Ecdysozoa</taxon>
        <taxon>Arthropoda</taxon>
        <taxon>Hexapoda</taxon>
        <taxon>Insecta</taxon>
        <taxon>Pterygota</taxon>
        <taxon>Neoptera</taxon>
        <taxon>Endopterygota</taxon>
        <taxon>Coleoptera</taxon>
        <taxon>Polyphaga</taxon>
        <taxon>Cucujiformia</taxon>
        <taxon>Chrysomeloidea</taxon>
        <taxon>Chrysomelidae</taxon>
        <taxon>Galerucinae</taxon>
        <taxon>Diabroticina</taxon>
        <taxon>Diabroticites</taxon>
        <taxon>Diabrotica</taxon>
    </lineage>
</organism>
<dbReference type="RefSeq" id="XP_028133681.1">
    <property type="nucleotide sequence ID" value="XM_028277880.1"/>
</dbReference>
<feature type="transmembrane region" description="Helical" evidence="1">
    <location>
        <begin position="76"/>
        <end position="98"/>
    </location>
</feature>
<proteinExistence type="predicted"/>
<reference evidence="2" key="1">
    <citation type="submission" date="2025-08" db="UniProtKB">
        <authorList>
            <consortium name="RefSeq"/>
        </authorList>
    </citation>
    <scope>IDENTIFICATION</scope>
    <source>
        <tissue evidence="2">Whole insect</tissue>
    </source>
</reference>
<evidence type="ECO:0000256" key="1">
    <source>
        <dbReference type="SAM" id="Phobius"/>
    </source>
</evidence>
<evidence type="ECO:0000313" key="2">
    <source>
        <dbReference type="RefSeq" id="XP_028133681.1"/>
    </source>
</evidence>